<accession>A0ACD5TW41</accession>
<dbReference type="Proteomes" id="UP001732700">
    <property type="component" value="Chromosome 1D"/>
</dbReference>
<keyword evidence="2" id="KW-1185">Reference proteome</keyword>
<reference evidence="1" key="2">
    <citation type="submission" date="2025-09" db="UniProtKB">
        <authorList>
            <consortium name="EnsemblPlants"/>
        </authorList>
    </citation>
    <scope>IDENTIFICATION</scope>
</reference>
<name>A0ACD5TW41_AVESA</name>
<protein>
    <submittedName>
        <fullName evidence="1">Uncharacterized protein</fullName>
    </submittedName>
</protein>
<evidence type="ECO:0000313" key="2">
    <source>
        <dbReference type="Proteomes" id="UP001732700"/>
    </source>
</evidence>
<reference evidence="1" key="1">
    <citation type="submission" date="2021-05" db="EMBL/GenBank/DDBJ databases">
        <authorList>
            <person name="Scholz U."/>
            <person name="Mascher M."/>
            <person name="Fiebig A."/>
        </authorList>
    </citation>
    <scope>NUCLEOTIDE SEQUENCE [LARGE SCALE GENOMIC DNA]</scope>
</reference>
<sequence length="493" mass="56716">MPSNTSVTINHSRSRKVRDLFLHGTRLWDENKIREMFPSHDAEDILKLKVMQYGKDTPAWHYENSGVFSVKSAYKLAYDLAKDAQFNSGSSKTGDDCRSIWKLIWKCKVPNRIRIFAWRCAKDNLPTKRNKWRRTLELDNICNICGCQEETSHHATVMCSNAKALREKMREVWEIPKEECFRYTGPDWLLILLDNTPVERHQRILLLLWRSWHLRNNLVHDDGTASIGASSVYLQSYLQLLNGPDMNGAQANLNGQKIGSNVPKTSTGVKKLTWEAPEQGMLKLNVDAAYNQESGQAMMGGVIRDHEGAIIWSMNGNLEICQDTEEAEASALISALNTCSELQIFPHTVETDCAGVFKTLEDRRPDISRRCHIYRQIELWRRETGSFQMSLVRRDCNRVAHELAKCTSLEGRRGLWDKIIHQKYFITVIFKHKIKCIIQKLPVPSEQFSIGERLRLISQSADVAGSIEWKHAWLQTKNCNQMAQSNLETKIQR</sequence>
<proteinExistence type="predicted"/>
<dbReference type="EnsemblPlants" id="AVESA.00010b.r2.1DG0134490.1">
    <property type="protein sequence ID" value="AVESA.00010b.r2.1DG0134490.1.CDS"/>
    <property type="gene ID" value="AVESA.00010b.r2.1DG0134490"/>
</dbReference>
<evidence type="ECO:0000313" key="1">
    <source>
        <dbReference type="EnsemblPlants" id="AVESA.00010b.r2.1DG0134490.1.CDS"/>
    </source>
</evidence>
<organism evidence="1 2">
    <name type="scientific">Avena sativa</name>
    <name type="common">Oat</name>
    <dbReference type="NCBI Taxonomy" id="4498"/>
    <lineage>
        <taxon>Eukaryota</taxon>
        <taxon>Viridiplantae</taxon>
        <taxon>Streptophyta</taxon>
        <taxon>Embryophyta</taxon>
        <taxon>Tracheophyta</taxon>
        <taxon>Spermatophyta</taxon>
        <taxon>Magnoliopsida</taxon>
        <taxon>Liliopsida</taxon>
        <taxon>Poales</taxon>
        <taxon>Poaceae</taxon>
        <taxon>BOP clade</taxon>
        <taxon>Pooideae</taxon>
        <taxon>Poodae</taxon>
        <taxon>Poeae</taxon>
        <taxon>Poeae Chloroplast Group 1 (Aveneae type)</taxon>
        <taxon>Aveninae</taxon>
        <taxon>Avena</taxon>
    </lineage>
</organism>